<keyword evidence="1" id="KW-0540">Nuclease</keyword>
<evidence type="ECO:0000259" key="5">
    <source>
        <dbReference type="Pfam" id="PF10040"/>
    </source>
</evidence>
<evidence type="ECO:0000256" key="3">
    <source>
        <dbReference type="ARBA" id="ARBA00022801"/>
    </source>
</evidence>
<accession>A0ABU3FDQ2</accession>
<dbReference type="CDD" id="cd21141">
    <property type="entry name" value="Cas6_III-like"/>
    <property type="match status" value="1"/>
</dbReference>
<organism evidence="6 7">
    <name type="scientific">Enterococcus xiangfangensis</name>
    <dbReference type="NCBI Taxonomy" id="1296537"/>
    <lineage>
        <taxon>Bacteria</taxon>
        <taxon>Bacillati</taxon>
        <taxon>Bacillota</taxon>
        <taxon>Bacilli</taxon>
        <taxon>Lactobacillales</taxon>
        <taxon>Enterococcaceae</taxon>
        <taxon>Enterococcus</taxon>
    </lineage>
</organism>
<evidence type="ECO:0000256" key="1">
    <source>
        <dbReference type="ARBA" id="ARBA00022722"/>
    </source>
</evidence>
<dbReference type="Gene3D" id="3.30.70.1900">
    <property type="match status" value="1"/>
</dbReference>
<protein>
    <submittedName>
        <fullName evidence="6">CRISPR-associated endoribonuclease Cas6</fullName>
    </submittedName>
</protein>
<evidence type="ECO:0000256" key="4">
    <source>
        <dbReference type="ARBA" id="ARBA00023118"/>
    </source>
</evidence>
<keyword evidence="2" id="KW-0255">Endonuclease</keyword>
<evidence type="ECO:0000256" key="2">
    <source>
        <dbReference type="ARBA" id="ARBA00022759"/>
    </source>
</evidence>
<proteinExistence type="predicted"/>
<gene>
    <name evidence="6" type="primary">cas6</name>
    <name evidence="6" type="ORF">P7H27_13740</name>
</gene>
<dbReference type="EMBL" id="JARQAJ010000018">
    <property type="protein sequence ID" value="MDT2760813.1"/>
    <property type="molecule type" value="Genomic_DNA"/>
</dbReference>
<reference evidence="6" key="1">
    <citation type="submission" date="2023-03" db="EMBL/GenBank/DDBJ databases">
        <authorList>
            <person name="Shen W."/>
            <person name="Cai J."/>
        </authorList>
    </citation>
    <scope>NUCLEOTIDE SEQUENCE</scope>
    <source>
        <strain evidence="6">P66-3</strain>
    </source>
</reference>
<dbReference type="Proteomes" id="UP001181046">
    <property type="component" value="Unassembled WGS sequence"/>
</dbReference>
<dbReference type="Pfam" id="PF10040">
    <property type="entry name" value="CRISPR_Cas6"/>
    <property type="match status" value="1"/>
</dbReference>
<keyword evidence="4" id="KW-0051">Antiviral defense</keyword>
<keyword evidence="3" id="KW-0378">Hydrolase</keyword>
<feature type="domain" description="CRISPR-associated protein Cas6 C-terminal" evidence="5">
    <location>
        <begin position="125"/>
        <end position="241"/>
    </location>
</feature>
<dbReference type="InterPro" id="IPR019267">
    <property type="entry name" value="CRISPR-assoc_Cas6_C"/>
</dbReference>
<sequence length="245" mass="28338">MIVKIDIRLDLPTNLRNNNIGSVLHGVLMEWLPVSIVEKLHQPSMYSPLKQRILFENKESVWEIVCLSQELGEIILEVLAKESTITIKRHSVTVSIDSFSVQKYEISEMINKSFSNQKPIQFITIKICSPMSFKSNGRYDIFPDVKKFFRSIMLTFDSFYDEYQLYDRSTLEYLAEQITIVNYQLKSTKYHLEGIQIPSFVGHITFRVNGPLSFHQLIHFLISFGELSGVGIKTSLGMGKYRIIK</sequence>
<comment type="caution">
    <text evidence="6">The sequence shown here is derived from an EMBL/GenBank/DDBJ whole genome shotgun (WGS) entry which is preliminary data.</text>
</comment>
<dbReference type="NCBIfam" id="TIGR01877">
    <property type="entry name" value="cas_cas6"/>
    <property type="match status" value="1"/>
</dbReference>
<dbReference type="InterPro" id="IPR010156">
    <property type="entry name" value="CRISPR-assoc_prot_Cas6"/>
</dbReference>
<keyword evidence="7" id="KW-1185">Reference proteome</keyword>
<name>A0ABU3FDQ2_9ENTE</name>
<evidence type="ECO:0000313" key="6">
    <source>
        <dbReference type="EMBL" id="MDT2760813.1"/>
    </source>
</evidence>
<evidence type="ECO:0000313" key="7">
    <source>
        <dbReference type="Proteomes" id="UP001181046"/>
    </source>
</evidence>
<dbReference type="RefSeq" id="WP_311830607.1">
    <property type="nucleotide sequence ID" value="NZ_JARQAJ010000018.1"/>
</dbReference>